<proteinExistence type="predicted"/>
<organism evidence="1">
    <name type="scientific">Psilocybe cubensis</name>
    <name type="common">Psychedelic mushroom</name>
    <name type="synonym">Stropharia cubensis</name>
    <dbReference type="NCBI Taxonomy" id="181762"/>
    <lineage>
        <taxon>Eukaryota</taxon>
        <taxon>Fungi</taxon>
        <taxon>Dikarya</taxon>
        <taxon>Basidiomycota</taxon>
        <taxon>Agaricomycotina</taxon>
        <taxon>Agaricomycetes</taxon>
        <taxon>Agaricomycetidae</taxon>
        <taxon>Agaricales</taxon>
        <taxon>Agaricineae</taxon>
        <taxon>Strophariaceae</taxon>
        <taxon>Psilocybe</taxon>
    </lineage>
</organism>
<evidence type="ECO:0000313" key="1">
    <source>
        <dbReference type="EMBL" id="KAG5173267.1"/>
    </source>
</evidence>
<comment type="caution">
    <text evidence="1">The sequence shown here is derived from an EMBL/GenBank/DDBJ whole genome shotgun (WGS) entry which is preliminary data.</text>
</comment>
<protein>
    <submittedName>
        <fullName evidence="1">Uncharacterized protein</fullName>
    </submittedName>
</protein>
<name>A0A8H8CNS3_PSICU</name>
<dbReference type="Gene3D" id="1.10.10.2360">
    <property type="match status" value="1"/>
</dbReference>
<dbReference type="EMBL" id="JAFIQS010000002">
    <property type="protein sequence ID" value="KAG5173267.1"/>
    <property type="molecule type" value="Genomic_DNA"/>
</dbReference>
<sequence length="239" mass="26422">MSISSVVSGPNSKSFEEVRIEDYIKAYQTTGRPPLPVPQEPVDEFQRKTLNLPPLFKPYSPSGPSNPFLKQATITNPQDIPPGQEFRALKKTELSETMIFQSMSCMNEYCHFSPEELRYYAYLRGYIKPPVPVAMDPFVQPHVAPSGGFTAQEPTTEKLQNICTELAYSKHSPEELRVAYMLHGRQLTSAELLQTPSAPGALFSQPALGMSSIPSNVTQPIFSAPPAAPSAPKFTFGLR</sequence>
<reference evidence="1" key="1">
    <citation type="submission" date="2021-02" db="EMBL/GenBank/DDBJ databases">
        <title>Psilocybe cubensis genome.</title>
        <authorList>
            <person name="Mckernan K.J."/>
            <person name="Crawford S."/>
            <person name="Trippe A."/>
            <person name="Kane L.T."/>
            <person name="Mclaughlin S."/>
        </authorList>
    </citation>
    <scope>NUCLEOTIDE SEQUENCE [LARGE SCALE GENOMIC DNA]</scope>
    <source>
        <strain evidence="1">MGC-MH-2018</strain>
    </source>
</reference>
<dbReference type="OrthoDB" id="3234974at2759"/>
<dbReference type="AlphaFoldDB" id="A0A8H8CNS3"/>
<gene>
    <name evidence="1" type="ORF">JR316_002777</name>
</gene>
<accession>A0A8H8CNS3</accession>